<evidence type="ECO:0000256" key="3">
    <source>
        <dbReference type="ARBA" id="ARBA00022692"/>
    </source>
</evidence>
<evidence type="ECO:0000313" key="8">
    <source>
        <dbReference type="Proteomes" id="UP001303046"/>
    </source>
</evidence>
<comment type="caution">
    <text evidence="7">The sequence shown here is derived from an EMBL/GenBank/DDBJ whole genome shotgun (WGS) entry which is preliminary data.</text>
</comment>
<name>A0ABR1C9I6_NECAM</name>
<sequence>MLLYLKFVPLRAVLCRRVPSFASARTFADKISDAYNRSVQTKGQAVKEAPTGYMTKAKFEAQMKSQRVQSSDADHGEIPTKWQRFCLVLTRLYQRKSDIPEYVASGTMNRMHDRMRVVFITVGVCCFFVLFFYAESQTASKIARDRDAGVSLTHKNSPLFPSFDGGGGDDDSSSFFGQIEQFNTTFGCYSMSYFEKF</sequence>
<keyword evidence="4 6" id="KW-1133">Transmembrane helix</keyword>
<dbReference type="Pfam" id="PF06388">
    <property type="entry name" value="DUF1075"/>
    <property type="match status" value="1"/>
</dbReference>
<evidence type="ECO:0000256" key="2">
    <source>
        <dbReference type="ARBA" id="ARBA00007363"/>
    </source>
</evidence>
<gene>
    <name evidence="7" type="primary">Necator_chrII.g6172</name>
    <name evidence="7" type="ORF">RB195_018379</name>
</gene>
<proteinExistence type="inferred from homology"/>
<protein>
    <recommendedName>
        <fullName evidence="9">Transmembrane protein</fullName>
    </recommendedName>
</protein>
<dbReference type="InterPro" id="IPR009432">
    <property type="entry name" value="DUF1075"/>
</dbReference>
<keyword evidence="5 6" id="KW-0472">Membrane</keyword>
<reference evidence="7 8" key="1">
    <citation type="submission" date="2023-08" db="EMBL/GenBank/DDBJ databases">
        <title>A Necator americanus chromosomal reference genome.</title>
        <authorList>
            <person name="Ilik V."/>
            <person name="Petrzelkova K.J."/>
            <person name="Pardy F."/>
            <person name="Fuh T."/>
            <person name="Niatou-Singa F.S."/>
            <person name="Gouil Q."/>
            <person name="Baker L."/>
            <person name="Ritchie M.E."/>
            <person name="Jex A.R."/>
            <person name="Gazzola D."/>
            <person name="Li H."/>
            <person name="Toshio Fujiwara R."/>
            <person name="Zhan B."/>
            <person name="Aroian R.V."/>
            <person name="Pafco B."/>
            <person name="Schwarz E.M."/>
        </authorList>
    </citation>
    <scope>NUCLEOTIDE SEQUENCE [LARGE SCALE GENOMIC DNA]</scope>
    <source>
        <strain evidence="7 8">Aroian</strain>
        <tissue evidence="7">Whole animal</tissue>
    </source>
</reference>
<accession>A0ABR1C9I6</accession>
<dbReference type="Proteomes" id="UP001303046">
    <property type="component" value="Unassembled WGS sequence"/>
</dbReference>
<evidence type="ECO:0000256" key="6">
    <source>
        <dbReference type="SAM" id="Phobius"/>
    </source>
</evidence>
<evidence type="ECO:0000256" key="5">
    <source>
        <dbReference type="ARBA" id="ARBA00023136"/>
    </source>
</evidence>
<keyword evidence="8" id="KW-1185">Reference proteome</keyword>
<comment type="similarity">
    <text evidence="2">Belongs to the UPF0389 family.</text>
</comment>
<evidence type="ECO:0000313" key="7">
    <source>
        <dbReference type="EMBL" id="KAK6735157.1"/>
    </source>
</evidence>
<dbReference type="PANTHER" id="PTHR13674">
    <property type="entry name" value="GROWTH AND TRANSFORMATION-DEPENDENT PROTEIN"/>
    <property type="match status" value="1"/>
</dbReference>
<evidence type="ECO:0000256" key="4">
    <source>
        <dbReference type="ARBA" id="ARBA00022989"/>
    </source>
</evidence>
<feature type="transmembrane region" description="Helical" evidence="6">
    <location>
        <begin position="117"/>
        <end position="134"/>
    </location>
</feature>
<keyword evidence="3 6" id="KW-0812">Transmembrane</keyword>
<evidence type="ECO:0000256" key="1">
    <source>
        <dbReference type="ARBA" id="ARBA00004167"/>
    </source>
</evidence>
<dbReference type="PANTHER" id="PTHR13674:SF5">
    <property type="entry name" value="UPF0389 PROTEIN CG9231"/>
    <property type="match status" value="1"/>
</dbReference>
<evidence type="ECO:0008006" key="9">
    <source>
        <dbReference type="Google" id="ProtNLM"/>
    </source>
</evidence>
<dbReference type="EMBL" id="JAVFWL010000002">
    <property type="protein sequence ID" value="KAK6735157.1"/>
    <property type="molecule type" value="Genomic_DNA"/>
</dbReference>
<organism evidence="7 8">
    <name type="scientific">Necator americanus</name>
    <name type="common">Human hookworm</name>
    <dbReference type="NCBI Taxonomy" id="51031"/>
    <lineage>
        <taxon>Eukaryota</taxon>
        <taxon>Metazoa</taxon>
        <taxon>Ecdysozoa</taxon>
        <taxon>Nematoda</taxon>
        <taxon>Chromadorea</taxon>
        <taxon>Rhabditida</taxon>
        <taxon>Rhabditina</taxon>
        <taxon>Rhabditomorpha</taxon>
        <taxon>Strongyloidea</taxon>
        <taxon>Ancylostomatidae</taxon>
        <taxon>Bunostominae</taxon>
        <taxon>Necator</taxon>
    </lineage>
</organism>
<comment type="subcellular location">
    <subcellularLocation>
        <location evidence="1">Membrane</location>
        <topology evidence="1">Single-pass membrane protein</topology>
    </subcellularLocation>
</comment>